<dbReference type="GO" id="GO:0046872">
    <property type="term" value="F:metal ion binding"/>
    <property type="evidence" value="ECO:0007669"/>
    <property type="project" value="UniProtKB-KW"/>
</dbReference>
<dbReference type="InterPro" id="IPR036663">
    <property type="entry name" value="Fumarylacetoacetase_C_sf"/>
</dbReference>
<dbReference type="InterPro" id="IPR006311">
    <property type="entry name" value="TAT_signal"/>
</dbReference>
<dbReference type="GO" id="GO:0016853">
    <property type="term" value="F:isomerase activity"/>
    <property type="evidence" value="ECO:0007669"/>
    <property type="project" value="UniProtKB-ARBA"/>
</dbReference>
<comment type="similarity">
    <text evidence="2">Belongs to the FAH family.</text>
</comment>
<keyword evidence="3" id="KW-0479">Metal-binding</keyword>
<dbReference type="Gene3D" id="3.90.850.10">
    <property type="entry name" value="Fumarylacetoacetase-like, C-terminal domain"/>
    <property type="match status" value="1"/>
</dbReference>
<dbReference type="InterPro" id="IPR011234">
    <property type="entry name" value="Fumarylacetoacetase-like_C"/>
</dbReference>
<dbReference type="Proteomes" id="UP000268908">
    <property type="component" value="Unassembled WGS sequence"/>
</dbReference>
<comment type="caution">
    <text evidence="7">The sequence shown here is derived from an EMBL/GenBank/DDBJ whole genome shotgun (WGS) entry which is preliminary data.</text>
</comment>
<reference evidence="7 8" key="1">
    <citation type="submission" date="2018-10" db="EMBL/GenBank/DDBJ databases">
        <title>Genomic Encyclopedia of Type Strains, Phase IV (KMG-IV): sequencing the most valuable type-strain genomes for metagenomic binning, comparative biology and taxonomic classification.</title>
        <authorList>
            <person name="Goeker M."/>
        </authorList>
    </citation>
    <scope>NUCLEOTIDE SEQUENCE [LARGE SCALE GENOMIC DNA]</scope>
    <source>
        <strain evidence="7 8">DSM 26916</strain>
    </source>
</reference>
<gene>
    <name evidence="7" type="ORF">DFR35_1850</name>
</gene>
<dbReference type="GO" id="GO:0016787">
    <property type="term" value="F:hydrolase activity"/>
    <property type="evidence" value="ECO:0007669"/>
    <property type="project" value="UniProtKB-KW"/>
</dbReference>
<protein>
    <submittedName>
        <fullName evidence="7">2-keto-4-pentenoate hydratase/2-oxohepta-3-ene-1,7-dioic acid hydratase in catechol pathway</fullName>
    </submittedName>
</protein>
<evidence type="ECO:0000256" key="5">
    <source>
        <dbReference type="SAM" id="SignalP"/>
    </source>
</evidence>
<keyword evidence="8" id="KW-1185">Reference proteome</keyword>
<dbReference type="InterPro" id="IPR051121">
    <property type="entry name" value="FAH"/>
</dbReference>
<evidence type="ECO:0000259" key="6">
    <source>
        <dbReference type="Pfam" id="PF01557"/>
    </source>
</evidence>
<proteinExistence type="inferred from homology"/>
<dbReference type="FunFam" id="3.90.850.10:FF:000002">
    <property type="entry name" value="2-hydroxyhepta-2,4-diene-1,7-dioate isomerase"/>
    <property type="match status" value="1"/>
</dbReference>
<feature type="signal peptide" evidence="5">
    <location>
        <begin position="1"/>
        <end position="29"/>
    </location>
</feature>
<dbReference type="PANTHER" id="PTHR42796:SF4">
    <property type="entry name" value="FUMARYLACETOACETATE HYDROLASE DOMAIN-CONTAINING PROTEIN 2A"/>
    <property type="match status" value="1"/>
</dbReference>
<feature type="domain" description="Fumarylacetoacetase-like C-terminal" evidence="6">
    <location>
        <begin position="141"/>
        <end position="354"/>
    </location>
</feature>
<feature type="chain" id="PRO_5019730350" evidence="5">
    <location>
        <begin position="30"/>
        <end position="358"/>
    </location>
</feature>
<organism evidence="7 8">
    <name type="scientific">Sulfurisoma sediminicola</name>
    <dbReference type="NCBI Taxonomy" id="1381557"/>
    <lineage>
        <taxon>Bacteria</taxon>
        <taxon>Pseudomonadati</taxon>
        <taxon>Pseudomonadota</taxon>
        <taxon>Betaproteobacteria</taxon>
        <taxon>Nitrosomonadales</taxon>
        <taxon>Sterolibacteriaceae</taxon>
        <taxon>Sulfurisoma</taxon>
    </lineage>
</organism>
<dbReference type="Pfam" id="PF01557">
    <property type="entry name" value="FAA_hydrolase"/>
    <property type="match status" value="1"/>
</dbReference>
<sequence length="358" mass="38385">MDQQRRDLLKAGATAALGSLLAAAPGAHAEEAKAGAQISRIPPLAGRTGLRLVTFAAKAGAAHRIGIVLDDGRVLDVGAEAKQRKVKLVFDAGSMLSLVASGDQGLAQVRALAEKAAGAKGLPDVNDVKLLSPIPRPQSNIYAVGWNYLEHFEEGKDVRADKNVAKLPDNPVFFTKGVHTMNGPFDSIPYDASNSTMCDWEAELCLVIGRKGRNIPEDKAMDYVFGYAAYNDTTVRDVQQKRHGGQWFKGKSLDGHGPMGPWLLTAGGLDLDAARIICRVNGVEKQNGSYKQMYFKIPRVIAELSRGLTLEPGDVITTGTPPGVGYSRKPPEFLKPGDVMETEITGLGIIRNTIKAEA</sequence>
<keyword evidence="4" id="KW-0378">Hydrolase</keyword>
<accession>A0A497XEQ6</accession>
<keyword evidence="5" id="KW-0732">Signal</keyword>
<dbReference type="AlphaFoldDB" id="A0A497XEQ6"/>
<dbReference type="PANTHER" id="PTHR42796">
    <property type="entry name" value="FUMARYLACETOACETATE HYDROLASE DOMAIN-CONTAINING PROTEIN 2A-RELATED"/>
    <property type="match status" value="1"/>
</dbReference>
<dbReference type="PROSITE" id="PS51318">
    <property type="entry name" value="TAT"/>
    <property type="match status" value="1"/>
</dbReference>
<dbReference type="GO" id="GO:0019752">
    <property type="term" value="P:carboxylic acid metabolic process"/>
    <property type="evidence" value="ECO:0007669"/>
    <property type="project" value="UniProtKB-ARBA"/>
</dbReference>
<dbReference type="SUPFAM" id="SSF56529">
    <property type="entry name" value="FAH"/>
    <property type="match status" value="1"/>
</dbReference>
<evidence type="ECO:0000256" key="4">
    <source>
        <dbReference type="ARBA" id="ARBA00022801"/>
    </source>
</evidence>
<dbReference type="EMBL" id="RCCI01000005">
    <property type="protein sequence ID" value="RLJ65194.1"/>
    <property type="molecule type" value="Genomic_DNA"/>
</dbReference>
<evidence type="ECO:0000256" key="1">
    <source>
        <dbReference type="ARBA" id="ARBA00001946"/>
    </source>
</evidence>
<name>A0A497XEQ6_9PROT</name>
<evidence type="ECO:0000256" key="3">
    <source>
        <dbReference type="ARBA" id="ARBA00022723"/>
    </source>
</evidence>
<evidence type="ECO:0000256" key="2">
    <source>
        <dbReference type="ARBA" id="ARBA00010211"/>
    </source>
</evidence>
<comment type="cofactor">
    <cofactor evidence="1">
        <name>Mg(2+)</name>
        <dbReference type="ChEBI" id="CHEBI:18420"/>
    </cofactor>
</comment>
<dbReference type="RefSeq" id="WP_121241852.1">
    <property type="nucleotide sequence ID" value="NZ_BHVV01000008.1"/>
</dbReference>
<evidence type="ECO:0000313" key="7">
    <source>
        <dbReference type="EMBL" id="RLJ65194.1"/>
    </source>
</evidence>
<evidence type="ECO:0000313" key="8">
    <source>
        <dbReference type="Proteomes" id="UP000268908"/>
    </source>
</evidence>
<dbReference type="OrthoDB" id="9805307at2"/>